<keyword evidence="4" id="KW-0378">Hydrolase</keyword>
<dbReference type="EMBL" id="WNKZ01000060">
    <property type="protein sequence ID" value="MTV54767.1"/>
    <property type="molecule type" value="Genomic_DNA"/>
</dbReference>
<proteinExistence type="predicted"/>
<protein>
    <submittedName>
        <fullName evidence="4">Alpha/beta fold hydrolase</fullName>
    </submittedName>
    <submittedName>
        <fullName evidence="3">Alpha/beta hydrolase</fullName>
    </submittedName>
</protein>
<reference evidence="4 5" key="3">
    <citation type="submission" date="2019-11" db="EMBL/GenBank/DDBJ databases">
        <title>Type strains purchased from KCTC, JCM and DSMZ.</title>
        <authorList>
            <person name="Lu H."/>
        </authorList>
    </citation>
    <scope>NUCLEOTIDE SEQUENCE [LARGE SCALE GENOMIC DNA]</scope>
    <source>
        <strain evidence="4 5">KCTC 52429</strain>
    </source>
</reference>
<dbReference type="InterPro" id="IPR013595">
    <property type="entry name" value="Pept_S33_TAP-like_C"/>
</dbReference>
<feature type="domain" description="Peptidase S33 tripeptidyl aminopeptidase-like C-terminal" evidence="2">
    <location>
        <begin position="186"/>
        <end position="245"/>
    </location>
</feature>
<dbReference type="PANTHER" id="PTHR43194:SF5">
    <property type="entry name" value="PIMELOYL-[ACYL-CARRIER PROTEIN] METHYL ESTER ESTERASE"/>
    <property type="match status" value="1"/>
</dbReference>
<dbReference type="Gene3D" id="3.40.50.1820">
    <property type="entry name" value="alpha/beta hydrolase"/>
    <property type="match status" value="1"/>
</dbReference>
<organism evidence="4 5">
    <name type="scientific">Pseudoduganella buxea</name>
    <dbReference type="NCBI Taxonomy" id="1949069"/>
    <lineage>
        <taxon>Bacteria</taxon>
        <taxon>Pseudomonadati</taxon>
        <taxon>Pseudomonadota</taxon>
        <taxon>Betaproteobacteria</taxon>
        <taxon>Burkholderiales</taxon>
        <taxon>Oxalobacteraceae</taxon>
        <taxon>Telluria group</taxon>
        <taxon>Pseudoduganella</taxon>
    </lineage>
</organism>
<comment type="caution">
    <text evidence="4">The sequence shown here is derived from an EMBL/GenBank/DDBJ whole genome shotgun (WGS) entry which is preliminary data.</text>
</comment>
<evidence type="ECO:0000313" key="6">
    <source>
        <dbReference type="Proteomes" id="UP000622638"/>
    </source>
</evidence>
<dbReference type="InterPro" id="IPR029058">
    <property type="entry name" value="AB_hydrolase_fold"/>
</dbReference>
<dbReference type="EMBL" id="BMKG01000032">
    <property type="protein sequence ID" value="GGC22227.1"/>
    <property type="molecule type" value="Genomic_DNA"/>
</dbReference>
<dbReference type="Proteomes" id="UP000622638">
    <property type="component" value="Unassembled WGS sequence"/>
</dbReference>
<sequence>MTPSQPTAPGAPAIVFLHGALNDHGVWTALSGRFAAQGWRTLAPDLPGHGAAGTPLASVEAMADWLLATLDSQGIAQAALVGHSMGSLVALEAAARAPERVTHLALLGSTWPMKVSGTLLKAALEDEGAAIDMVAGWSHPPGADERIEASRALMRRVAAANPVHLLHNDLAACKAYANGAQAAGAVRCPVLFLSGAQDVMTPPAGATALLAALPDPVLAQVDAGHQLMADQPEAVRAALADFLGTSAQRQSS</sequence>
<keyword evidence="6" id="KW-1185">Reference proteome</keyword>
<dbReference type="GO" id="GO:0016787">
    <property type="term" value="F:hydrolase activity"/>
    <property type="evidence" value="ECO:0007669"/>
    <property type="project" value="UniProtKB-KW"/>
</dbReference>
<accession>A0A6I3T5J8</accession>
<dbReference type="RefSeq" id="WP_155472053.1">
    <property type="nucleotide sequence ID" value="NZ_BMKG01000032.1"/>
</dbReference>
<evidence type="ECO:0000313" key="3">
    <source>
        <dbReference type="EMBL" id="GGC22227.1"/>
    </source>
</evidence>
<dbReference type="Proteomes" id="UP000430634">
    <property type="component" value="Unassembled WGS sequence"/>
</dbReference>
<gene>
    <name evidence="3" type="ORF">GCM10011572_49650</name>
    <name evidence="4" type="ORF">GM672_18725</name>
</gene>
<reference evidence="3" key="1">
    <citation type="journal article" date="2014" name="Int. J. Syst. Evol. Microbiol.">
        <title>Complete genome of a new Firmicutes species belonging to the dominant human colonic microbiota ('Ruminococcus bicirculans') reveals two chromosomes and a selective capacity to utilize plant glucans.</title>
        <authorList>
            <consortium name="NISC Comparative Sequencing Program"/>
            <person name="Wegmann U."/>
            <person name="Louis P."/>
            <person name="Goesmann A."/>
            <person name="Henrissat B."/>
            <person name="Duncan S.H."/>
            <person name="Flint H.J."/>
        </authorList>
    </citation>
    <scope>NUCLEOTIDE SEQUENCE</scope>
    <source>
        <strain evidence="3">CGMCC 1.15931</strain>
    </source>
</reference>
<dbReference type="PANTHER" id="PTHR43194">
    <property type="entry name" value="HYDROLASE ALPHA/BETA FOLD FAMILY"/>
    <property type="match status" value="1"/>
</dbReference>
<dbReference type="InterPro" id="IPR050228">
    <property type="entry name" value="Carboxylesterase_BioH"/>
</dbReference>
<name>A0A6I3T5J8_9BURK</name>
<dbReference type="SUPFAM" id="SSF53474">
    <property type="entry name" value="alpha/beta-Hydrolases"/>
    <property type="match status" value="1"/>
</dbReference>
<dbReference type="Pfam" id="PF08386">
    <property type="entry name" value="Abhydrolase_4"/>
    <property type="match status" value="1"/>
</dbReference>
<evidence type="ECO:0000259" key="2">
    <source>
        <dbReference type="Pfam" id="PF08386"/>
    </source>
</evidence>
<dbReference type="Pfam" id="PF00561">
    <property type="entry name" value="Abhydrolase_1"/>
    <property type="match status" value="1"/>
</dbReference>
<dbReference type="OrthoDB" id="5297561at2"/>
<dbReference type="PRINTS" id="PR00111">
    <property type="entry name" value="ABHYDROLASE"/>
</dbReference>
<reference evidence="6" key="2">
    <citation type="journal article" date="2019" name="Int. J. Syst. Evol. Microbiol.">
        <title>The Global Catalogue of Microorganisms (GCM) 10K type strain sequencing project: providing services to taxonomists for standard genome sequencing and annotation.</title>
        <authorList>
            <consortium name="The Broad Institute Genomics Platform"/>
            <consortium name="The Broad Institute Genome Sequencing Center for Infectious Disease"/>
            <person name="Wu L."/>
            <person name="Ma J."/>
        </authorList>
    </citation>
    <scope>NUCLEOTIDE SEQUENCE [LARGE SCALE GENOMIC DNA]</scope>
    <source>
        <strain evidence="6">CGMCC 1.15931</strain>
    </source>
</reference>
<dbReference type="AlphaFoldDB" id="A0A6I3T5J8"/>
<evidence type="ECO:0000313" key="5">
    <source>
        <dbReference type="Proteomes" id="UP000430634"/>
    </source>
</evidence>
<dbReference type="InterPro" id="IPR000073">
    <property type="entry name" value="AB_hydrolase_1"/>
</dbReference>
<evidence type="ECO:0000259" key="1">
    <source>
        <dbReference type="Pfam" id="PF00561"/>
    </source>
</evidence>
<evidence type="ECO:0000313" key="4">
    <source>
        <dbReference type="EMBL" id="MTV54767.1"/>
    </source>
</evidence>
<feature type="domain" description="AB hydrolase-1" evidence="1">
    <location>
        <begin position="12"/>
        <end position="115"/>
    </location>
</feature>
<reference evidence="3" key="4">
    <citation type="submission" date="2024-05" db="EMBL/GenBank/DDBJ databases">
        <authorList>
            <person name="Sun Q."/>
            <person name="Zhou Y."/>
        </authorList>
    </citation>
    <scope>NUCLEOTIDE SEQUENCE</scope>
    <source>
        <strain evidence="3">CGMCC 1.15931</strain>
    </source>
</reference>